<organism evidence="1">
    <name type="scientific">Pricia antarctica</name>
    <dbReference type="NCBI Taxonomy" id="641691"/>
    <lineage>
        <taxon>Bacteria</taxon>
        <taxon>Pseudomonadati</taxon>
        <taxon>Bacteroidota</taxon>
        <taxon>Flavobacteriia</taxon>
        <taxon>Flavobacteriales</taxon>
        <taxon>Flavobacteriaceae</taxon>
        <taxon>Pricia</taxon>
    </lineage>
</organism>
<comment type="caution">
    <text evidence="1">The sequence shown here is derived from an EMBL/GenBank/DDBJ whole genome shotgun (WGS) entry which is preliminary data.</text>
</comment>
<dbReference type="EMBL" id="DRGL01000017">
    <property type="protein sequence ID" value="HEA19950.1"/>
    <property type="molecule type" value="Genomic_DNA"/>
</dbReference>
<name>A0A831VLS3_9FLAO</name>
<reference evidence="1" key="1">
    <citation type="journal article" date="2020" name="mSystems">
        <title>Genome- and Community-Level Interaction Insights into Carbon Utilization and Element Cycling Functions of Hydrothermarchaeota in Hydrothermal Sediment.</title>
        <authorList>
            <person name="Zhou Z."/>
            <person name="Liu Y."/>
            <person name="Xu W."/>
            <person name="Pan J."/>
            <person name="Luo Z.H."/>
            <person name="Li M."/>
        </authorList>
    </citation>
    <scope>NUCLEOTIDE SEQUENCE [LARGE SCALE GENOMIC DNA]</scope>
    <source>
        <strain evidence="1">HyVt-345</strain>
    </source>
</reference>
<dbReference type="Proteomes" id="UP000886191">
    <property type="component" value="Unassembled WGS sequence"/>
</dbReference>
<protein>
    <submittedName>
        <fullName evidence="1">Uncharacterized protein</fullName>
    </submittedName>
</protein>
<evidence type="ECO:0000313" key="1">
    <source>
        <dbReference type="EMBL" id="HEA19950.1"/>
    </source>
</evidence>
<accession>A0A831VLS3</accession>
<gene>
    <name evidence="1" type="ORF">ENH87_03430</name>
</gene>
<sequence length="445" mass="50952">MGKFIRHGDVAFGLGSGAAFAFGGSKKDHTVVKTEKQVGNTNKVAKWGDDNQYPQKFLKALKLNGAGGAGLRVLKSTHYGQGFHLYKDEANDEGKRDKRIISLKDNAEINTFHKFNKMNRFWVESIADLETFYIAYPEFILTNDQKKIHSVRRQPTAKIRFQEINERTGIIDNVYFCHNWTYNTDVDGDYVDKIPVIDSYWHADQVKEYCKEKGIYKFIMPIFYPLMDETYYPSVDWHAVYHNGWLDVANSIPEYKKHLFENQLNLKYMVYISEEYFLRMYKNEWEDYSAEKKKLVRDQLTEAIDDHLSGNKNAGKSIQSVVYKDMNGEWVKGIEVTAIDDVLKDGSYLPEASAANSEIMFSMGVDPSLLGAGIPGGKMNTGSGSDKREAFSILTSMFKTKREITLEPWNLIRDYNGWDPDLEGDFANTELTTLDKNPTGTQTTM</sequence>
<proteinExistence type="predicted"/>
<dbReference type="AlphaFoldDB" id="A0A831VLS3"/>